<evidence type="ECO:0000313" key="3">
    <source>
        <dbReference type="Proteomes" id="UP000184330"/>
    </source>
</evidence>
<keyword evidence="3" id="KW-1185">Reference proteome</keyword>
<feature type="compositionally biased region" description="Basic residues" evidence="1">
    <location>
        <begin position="38"/>
        <end position="49"/>
    </location>
</feature>
<dbReference type="Proteomes" id="UP000184330">
    <property type="component" value="Unassembled WGS sequence"/>
</dbReference>
<name>A0A1L7XU91_9HELO</name>
<accession>A0A1L7XU91</accession>
<sequence length="416" mass="47563">MAPNSTAKRARSPSPIASRKKTLYMLLPRPKSVLKKAVKKLSQKPKGVRKATPPSTPLKEASVATPVILPAPSAPIKLPQAARRIKIKLNVQKPKVVEVPAVIDSDADSDSDADDVDEDVTDWRKQHTIIDPMTGLNTRVHWDWRVRTARAKEVLAKFEKRGIKDPKAASEVHWVDRKSQNVLLVLLDEENGSHLIQDFAKRKYWKVLRRIFPEGVLRPKDLPEEDLLHIYTQYGIARQFIIFDLDFMPGVTIDDIERSLTLHFDPVRMVKMFDASQLPSFFKCQQLPLLVESYDFKTFDEMHVEFQKKFGGSNAMAAASFKNKDDAAMWKKWKSIRPGHNLGIKSKWDEESSYAYLQNHRARDWSKDVKTPVMFDLKPIDWNQKTSSRAAMDDDDVDPFDCGPRVTEEELEAAFA</sequence>
<reference evidence="2 3" key="1">
    <citation type="submission" date="2016-03" db="EMBL/GenBank/DDBJ databases">
        <authorList>
            <person name="Ploux O."/>
        </authorList>
    </citation>
    <scope>NUCLEOTIDE SEQUENCE [LARGE SCALE GENOMIC DNA]</scope>
    <source>
        <strain evidence="2 3">UAMH 11012</strain>
    </source>
</reference>
<proteinExistence type="predicted"/>
<organism evidence="2 3">
    <name type="scientific">Phialocephala subalpina</name>
    <dbReference type="NCBI Taxonomy" id="576137"/>
    <lineage>
        <taxon>Eukaryota</taxon>
        <taxon>Fungi</taxon>
        <taxon>Dikarya</taxon>
        <taxon>Ascomycota</taxon>
        <taxon>Pezizomycotina</taxon>
        <taxon>Leotiomycetes</taxon>
        <taxon>Helotiales</taxon>
        <taxon>Mollisiaceae</taxon>
        <taxon>Phialocephala</taxon>
        <taxon>Phialocephala fortinii species complex</taxon>
    </lineage>
</organism>
<evidence type="ECO:0000313" key="2">
    <source>
        <dbReference type="EMBL" id="CZR68547.1"/>
    </source>
</evidence>
<dbReference type="OrthoDB" id="3558581at2759"/>
<dbReference type="AlphaFoldDB" id="A0A1L7XU91"/>
<evidence type="ECO:0000256" key="1">
    <source>
        <dbReference type="SAM" id="MobiDB-lite"/>
    </source>
</evidence>
<protein>
    <submittedName>
        <fullName evidence="2">Uncharacterized protein</fullName>
    </submittedName>
</protein>
<feature type="region of interest" description="Disordered" evidence="1">
    <location>
        <begin position="38"/>
        <end position="59"/>
    </location>
</feature>
<gene>
    <name evidence="2" type="ORF">PAC_18446</name>
</gene>
<dbReference type="EMBL" id="FJOG01000056">
    <property type="protein sequence ID" value="CZR68547.1"/>
    <property type="molecule type" value="Genomic_DNA"/>
</dbReference>
<feature type="region of interest" description="Disordered" evidence="1">
    <location>
        <begin position="1"/>
        <end position="22"/>
    </location>
</feature>